<proteinExistence type="predicted"/>
<feature type="region of interest" description="Disordered" evidence="1">
    <location>
        <begin position="308"/>
        <end position="340"/>
    </location>
</feature>
<feature type="compositionally biased region" description="Polar residues" evidence="1">
    <location>
        <begin position="1"/>
        <end position="19"/>
    </location>
</feature>
<feature type="compositionally biased region" description="Acidic residues" evidence="1">
    <location>
        <begin position="308"/>
        <end position="321"/>
    </location>
</feature>
<organism evidence="2 3">
    <name type="scientific">Aspergillus niger ATCC 13496</name>
    <dbReference type="NCBI Taxonomy" id="1353008"/>
    <lineage>
        <taxon>Eukaryota</taxon>
        <taxon>Fungi</taxon>
        <taxon>Dikarya</taxon>
        <taxon>Ascomycota</taxon>
        <taxon>Pezizomycotina</taxon>
        <taxon>Eurotiomycetes</taxon>
        <taxon>Eurotiomycetidae</taxon>
        <taxon>Eurotiales</taxon>
        <taxon>Aspergillaceae</taxon>
        <taxon>Aspergillus</taxon>
        <taxon>Aspergillus subgen. Circumdati</taxon>
    </lineage>
</organism>
<reference evidence="2 3" key="1">
    <citation type="submission" date="2018-07" db="EMBL/GenBank/DDBJ databases">
        <title>Section-level genome sequencing of Aspergillus section Nigri to investigate inter- and intra-species variation.</title>
        <authorList>
            <consortium name="DOE Joint Genome Institute"/>
            <person name="Vesth T.C."/>
            <person name="Nybo J.L."/>
            <person name="Theobald S."/>
            <person name="Frisvad J.C."/>
            <person name="Larsen T.O."/>
            <person name="Nielsen K.F."/>
            <person name="Hoof J.B."/>
            <person name="Brandl J."/>
            <person name="Salamov A."/>
            <person name="Riley R."/>
            <person name="Gladden J.M."/>
            <person name="Phatale P."/>
            <person name="Nielsen M.T."/>
            <person name="Lyhne E.K."/>
            <person name="Kogle M.E."/>
            <person name="Strasser K."/>
            <person name="McDonnell E."/>
            <person name="Barry K."/>
            <person name="Clum A."/>
            <person name="Chen C."/>
            <person name="Nolan M."/>
            <person name="Sandor L."/>
            <person name="Kuo A."/>
            <person name="Lipzen A."/>
            <person name="Hainaut M."/>
            <person name="Drula E."/>
            <person name="Tsang A."/>
            <person name="Magnuson J.K."/>
            <person name="Henrissat B."/>
            <person name="Wiebenga A."/>
            <person name="Simmons B.A."/>
            <person name="Makela M.R."/>
            <person name="De vries R.P."/>
            <person name="Grigoriev I.V."/>
            <person name="Mortensen U.H."/>
            <person name="Baker S.E."/>
            <person name="Andersen M.R."/>
        </authorList>
    </citation>
    <scope>NUCLEOTIDE SEQUENCE [LARGE SCALE GENOMIC DNA]</scope>
    <source>
        <strain evidence="2 3">ATCC 13496</strain>
    </source>
</reference>
<name>A0A370BSP9_ASPNG</name>
<dbReference type="VEuPathDB" id="FungiDB:M747DRAFT_354487"/>
<sequence length="667" mass="74771">MSRNFHPVNTNFPSTTTLTADPDIIPSPEDNRNNYTSTQSYFCRQDVSTNPTFNSNDQALLDNCSNIDVSQLVTEANCFWGSRSSTLPKNEGYPSVEEYPSTYLMGNHGHGYADENMHETSAPYGPCDHLQVAGAGMDMEMRMTGNVMGKVDETYEANQAAMLAALGMTHLDEGVSHAADDDAKTSSSVTVDDDPEWKEWKKWKEREANGGVRLPPEERMNQADVAAWLGMDSKEEHGVFQTQEEDDYDEDETISYVSDDDMMEMEEGMEDDEVVVNVVEGPSRQVLISSQTGAHAEYDTASFGCDFEEQEEQEDSEEQENEERWGGDGQPPPSLFPRFYSDNAETGLIIELSSADSDAEETMSDPSPSSLSSSSSSSPSETPLQPHLQEAYALPWTTSPSNTSTITSTTSTPTDTSPVPTPFQPDPHPHPHPHPTTQHYLPPPSSQTTPPFTLLTDLHTHLTHTPQHRASHLRNLASEISNTMYFVNSHTISGDFSAEDAAPVDRVMRIVREGELKMRYQERYERQKGKLVKRERRVAEREDRVSKREEMVSRREMGVAGWWEVWRERGREVWEGVEGEMMGTMEGNGYRRNGMDTLQRTVRVTREVVRRMDRIVDEGEVDGDGDVEGGVEVRGAYKIDYNCDDDIVGSTSYRIEICNPPQRSSAS</sequence>
<evidence type="ECO:0000313" key="3">
    <source>
        <dbReference type="Proteomes" id="UP000253845"/>
    </source>
</evidence>
<accession>A0A370BSP9</accession>
<evidence type="ECO:0000256" key="1">
    <source>
        <dbReference type="SAM" id="MobiDB-lite"/>
    </source>
</evidence>
<gene>
    <name evidence="2" type="ORF">M747DRAFT_354487</name>
</gene>
<dbReference type="Proteomes" id="UP000253845">
    <property type="component" value="Unassembled WGS sequence"/>
</dbReference>
<feature type="region of interest" description="Disordered" evidence="1">
    <location>
        <begin position="356"/>
        <end position="452"/>
    </location>
</feature>
<dbReference type="AlphaFoldDB" id="A0A370BSP9"/>
<feature type="compositionally biased region" description="Low complexity" evidence="1">
    <location>
        <begin position="435"/>
        <end position="452"/>
    </location>
</feature>
<feature type="compositionally biased region" description="Low complexity" evidence="1">
    <location>
        <begin position="395"/>
        <end position="418"/>
    </location>
</feature>
<feature type="region of interest" description="Disordered" evidence="1">
    <location>
        <begin position="1"/>
        <end position="36"/>
    </location>
</feature>
<protein>
    <submittedName>
        <fullName evidence="2">Uncharacterized protein</fullName>
    </submittedName>
</protein>
<feature type="compositionally biased region" description="Low complexity" evidence="1">
    <location>
        <begin position="364"/>
        <end position="380"/>
    </location>
</feature>
<evidence type="ECO:0000313" key="2">
    <source>
        <dbReference type="EMBL" id="RDH18566.1"/>
    </source>
</evidence>
<dbReference type="EMBL" id="KZ851923">
    <property type="protein sequence ID" value="RDH18566.1"/>
    <property type="molecule type" value="Genomic_DNA"/>
</dbReference>